<dbReference type="RefSeq" id="WP_137354014.1">
    <property type="nucleotide sequence ID" value="NZ_CAACYE020000001.1"/>
</dbReference>
<protein>
    <submittedName>
        <fullName evidence="2">Uncharacterized protein</fullName>
    </submittedName>
</protein>
<feature type="signal peptide" evidence="1">
    <location>
        <begin position="1"/>
        <end position="29"/>
    </location>
</feature>
<organism evidence="2">
    <name type="scientific">Nocardia farcinica</name>
    <dbReference type="NCBI Taxonomy" id="37329"/>
    <lineage>
        <taxon>Bacteria</taxon>
        <taxon>Bacillati</taxon>
        <taxon>Actinomycetota</taxon>
        <taxon>Actinomycetes</taxon>
        <taxon>Mycobacteriales</taxon>
        <taxon>Nocardiaceae</taxon>
        <taxon>Nocardia</taxon>
    </lineage>
</organism>
<name>A0A449H7G0_NOCFR</name>
<proteinExistence type="predicted"/>
<dbReference type="AlphaFoldDB" id="A0A449H7G0"/>
<feature type="chain" id="PRO_5030094537" evidence="1">
    <location>
        <begin position="30"/>
        <end position="73"/>
    </location>
</feature>
<dbReference type="EMBL" id="CAACYE010000005">
    <property type="protein sequence ID" value="VFA87065.1"/>
    <property type="molecule type" value="Genomic_DNA"/>
</dbReference>
<sequence>MKLCKLISAGAMLLAAAGASLTTAGIALATPAASEIAGWTIGCVPIAVGTYSDGTVWGVENCGGLERRTRLDG</sequence>
<evidence type="ECO:0000256" key="1">
    <source>
        <dbReference type="SAM" id="SignalP"/>
    </source>
</evidence>
<evidence type="ECO:0000313" key="2">
    <source>
        <dbReference type="EMBL" id="VFA87065.1"/>
    </source>
</evidence>
<accession>A0A449H7G0</accession>
<gene>
    <name evidence="2" type="ORF">NCTC1935_04937</name>
</gene>
<reference evidence="2" key="1">
    <citation type="submission" date="2019-02" db="EMBL/GenBank/DDBJ databases">
        <authorList>
            <consortium name="Pathogen Informatics"/>
        </authorList>
    </citation>
    <scope>NUCLEOTIDE SEQUENCE</scope>
    <source>
        <strain evidence="2">3012STDY6733949</strain>
    </source>
</reference>
<keyword evidence="1" id="KW-0732">Signal</keyword>